<evidence type="ECO:0000313" key="9">
    <source>
        <dbReference type="EMBL" id="ROZ63312.1"/>
    </source>
</evidence>
<feature type="transmembrane region" description="Helical" evidence="7">
    <location>
        <begin position="44"/>
        <end position="62"/>
    </location>
</feature>
<dbReference type="Pfam" id="PF00083">
    <property type="entry name" value="Sugar_tr"/>
    <property type="match status" value="1"/>
</dbReference>
<feature type="transmembrane region" description="Helical" evidence="7">
    <location>
        <begin position="103"/>
        <end position="124"/>
    </location>
</feature>
<keyword evidence="2" id="KW-0813">Transport</keyword>
<comment type="subcellular location">
    <subcellularLocation>
        <location evidence="1">Cell membrane</location>
        <topology evidence="1">Multi-pass membrane protein</topology>
    </subcellularLocation>
</comment>
<evidence type="ECO:0000256" key="2">
    <source>
        <dbReference type="ARBA" id="ARBA00022448"/>
    </source>
</evidence>
<dbReference type="InterPro" id="IPR005829">
    <property type="entry name" value="Sugar_transporter_CS"/>
</dbReference>
<dbReference type="OrthoDB" id="8953821at2"/>
<dbReference type="GO" id="GO:0005886">
    <property type="term" value="C:plasma membrane"/>
    <property type="evidence" value="ECO:0007669"/>
    <property type="project" value="UniProtKB-SubCell"/>
</dbReference>
<dbReference type="PROSITE" id="PS00216">
    <property type="entry name" value="SUGAR_TRANSPORT_1"/>
    <property type="match status" value="1"/>
</dbReference>
<keyword evidence="10" id="KW-1185">Reference proteome</keyword>
<feature type="transmembrane region" description="Helical" evidence="7">
    <location>
        <begin position="211"/>
        <end position="232"/>
    </location>
</feature>
<comment type="caution">
    <text evidence="9">The sequence shown here is derived from an EMBL/GenBank/DDBJ whole genome shotgun (WGS) entry which is preliminary data.</text>
</comment>
<accession>A0A3N4ABT9</accession>
<keyword evidence="5 7" id="KW-1133">Transmembrane helix</keyword>
<feature type="transmembrane region" description="Helical" evidence="7">
    <location>
        <begin position="335"/>
        <end position="356"/>
    </location>
</feature>
<organism evidence="9 10">
    <name type="scientific">Kocuria soli</name>
    <dbReference type="NCBI Taxonomy" id="2485125"/>
    <lineage>
        <taxon>Bacteria</taxon>
        <taxon>Bacillati</taxon>
        <taxon>Actinomycetota</taxon>
        <taxon>Actinomycetes</taxon>
        <taxon>Micrococcales</taxon>
        <taxon>Micrococcaceae</taxon>
        <taxon>Kocuria</taxon>
    </lineage>
</organism>
<dbReference type="AlphaFoldDB" id="A0A3N4ABT9"/>
<dbReference type="PANTHER" id="PTHR43045">
    <property type="entry name" value="SHIKIMATE TRANSPORTER"/>
    <property type="match status" value="1"/>
</dbReference>
<evidence type="ECO:0000313" key="10">
    <source>
        <dbReference type="Proteomes" id="UP000270616"/>
    </source>
</evidence>
<dbReference type="SUPFAM" id="SSF103473">
    <property type="entry name" value="MFS general substrate transporter"/>
    <property type="match status" value="1"/>
</dbReference>
<evidence type="ECO:0000256" key="3">
    <source>
        <dbReference type="ARBA" id="ARBA00022475"/>
    </source>
</evidence>
<name>A0A3N4ABT9_9MICC</name>
<gene>
    <name evidence="9" type="ORF">EDL96_07180</name>
</gene>
<evidence type="ECO:0000256" key="5">
    <source>
        <dbReference type="ARBA" id="ARBA00022989"/>
    </source>
</evidence>
<feature type="transmembrane region" description="Helical" evidence="7">
    <location>
        <begin position="307"/>
        <end position="328"/>
    </location>
</feature>
<evidence type="ECO:0000259" key="8">
    <source>
        <dbReference type="PROSITE" id="PS50850"/>
    </source>
</evidence>
<dbReference type="CDD" id="cd17369">
    <property type="entry name" value="MFS_ShiA_like"/>
    <property type="match status" value="1"/>
</dbReference>
<dbReference type="EMBL" id="RKMF01000007">
    <property type="protein sequence ID" value="ROZ63312.1"/>
    <property type="molecule type" value="Genomic_DNA"/>
</dbReference>
<dbReference type="Proteomes" id="UP000270616">
    <property type="component" value="Unassembled WGS sequence"/>
</dbReference>
<dbReference type="PROSITE" id="PS50850">
    <property type="entry name" value="MFS"/>
    <property type="match status" value="1"/>
</dbReference>
<reference evidence="9 10" key="1">
    <citation type="submission" date="2018-10" db="EMBL/GenBank/DDBJ databases">
        <title>Kocuria sp. M5W7-7, whole genome shotgun sequence.</title>
        <authorList>
            <person name="Tuo L."/>
        </authorList>
    </citation>
    <scope>NUCLEOTIDE SEQUENCE [LARGE SCALE GENOMIC DNA]</scope>
    <source>
        <strain evidence="9 10">M5W7-7</strain>
    </source>
</reference>
<feature type="transmembrane region" description="Helical" evidence="7">
    <location>
        <begin position="174"/>
        <end position="199"/>
    </location>
</feature>
<feature type="transmembrane region" description="Helical" evidence="7">
    <location>
        <begin position="432"/>
        <end position="454"/>
    </location>
</feature>
<proteinExistence type="predicted"/>
<feature type="transmembrane region" description="Helical" evidence="7">
    <location>
        <begin position="408"/>
        <end position="426"/>
    </location>
</feature>
<evidence type="ECO:0000256" key="6">
    <source>
        <dbReference type="ARBA" id="ARBA00023136"/>
    </source>
</evidence>
<dbReference type="InterPro" id="IPR020846">
    <property type="entry name" value="MFS_dom"/>
</dbReference>
<dbReference type="RefSeq" id="WP_123825112.1">
    <property type="nucleotide sequence ID" value="NZ_RKMF01000007.1"/>
</dbReference>
<dbReference type="Gene3D" id="1.20.1250.20">
    <property type="entry name" value="MFS general substrate transporter like domains"/>
    <property type="match status" value="1"/>
</dbReference>
<dbReference type="PANTHER" id="PTHR43045:SF2">
    <property type="entry name" value="INNER MEMBRANE METABOLITE TRANSPORT PROTEIN YHJE"/>
    <property type="match status" value="1"/>
</dbReference>
<feature type="domain" description="Major facilitator superfamily (MFS) profile" evidence="8">
    <location>
        <begin position="29"/>
        <end position="459"/>
    </location>
</feature>
<keyword evidence="3" id="KW-1003">Cell membrane</keyword>
<evidence type="ECO:0000256" key="4">
    <source>
        <dbReference type="ARBA" id="ARBA00022692"/>
    </source>
</evidence>
<dbReference type="GO" id="GO:0022857">
    <property type="term" value="F:transmembrane transporter activity"/>
    <property type="evidence" value="ECO:0007669"/>
    <property type="project" value="InterPro"/>
</dbReference>
<evidence type="ECO:0000256" key="1">
    <source>
        <dbReference type="ARBA" id="ARBA00004651"/>
    </source>
</evidence>
<dbReference type="InterPro" id="IPR005828">
    <property type="entry name" value="MFS_sugar_transport-like"/>
</dbReference>
<keyword evidence="4 7" id="KW-0812">Transmembrane</keyword>
<keyword evidence="6 7" id="KW-0472">Membrane</keyword>
<feature type="transmembrane region" description="Helical" evidence="7">
    <location>
        <begin position="69"/>
        <end position="91"/>
    </location>
</feature>
<dbReference type="InterPro" id="IPR036259">
    <property type="entry name" value="MFS_trans_sf"/>
</dbReference>
<feature type="transmembrane region" description="Helical" evidence="7">
    <location>
        <begin position="265"/>
        <end position="287"/>
    </location>
</feature>
<evidence type="ECO:0000256" key="7">
    <source>
        <dbReference type="SAM" id="Phobius"/>
    </source>
</evidence>
<sequence>MSTTVDHSGDPDPVITDPIGTAKTLRNRVRAASLVGTTIEFYDFYVYATAAVAVFPALFFTGENDTAKLLASMATFGAAFVARPIGSVLFGHFGDRVGRKATLIGALLTMGIATFLIGLLPTYYSIGLWAPIILTVLRFCQGLGLGGEWSGASLLATEYAEDGKRARAAMWPQLGAPFGFILANGFFLVLTVIMGFTTLADSGSSHAFLTWGWRIPFIASVIMVIVGLYVRFSLEETPVFKKAVERAEPVKSPVLEVFKTSWLQIIQGTFIMLATYVLFYLMTAWILSYGIGSASVGGLGIAYRNFLVIQLIAVLMFAAMVPVSGWLADKYGRRSSLLVITALIVAFGLVFGWFIAPENLGTGENLSLVRLVVFLAVGMALMGLTFGSMSAVLPELFPTNVRYTGSGIAYNGASILGAALTPYAAVWLNAKFGVSAVGMYLSAAAVITFVALWFSPETRHVDMVEVGKK</sequence>
<protein>
    <submittedName>
        <fullName evidence="9">MFS transporter</fullName>
    </submittedName>
</protein>
<feature type="transmembrane region" description="Helical" evidence="7">
    <location>
        <begin position="368"/>
        <end position="387"/>
    </location>
</feature>